<evidence type="ECO:0000313" key="1">
    <source>
        <dbReference type="EMBL" id="KAJ7032649.1"/>
    </source>
</evidence>
<reference evidence="1" key="1">
    <citation type="submission" date="2023-03" db="EMBL/GenBank/DDBJ databases">
        <title>Massive genome expansion in bonnet fungi (Mycena s.s.) driven by repeated elements and novel gene families across ecological guilds.</title>
        <authorList>
            <consortium name="Lawrence Berkeley National Laboratory"/>
            <person name="Harder C.B."/>
            <person name="Miyauchi S."/>
            <person name="Viragh M."/>
            <person name="Kuo A."/>
            <person name="Thoen E."/>
            <person name="Andreopoulos B."/>
            <person name="Lu D."/>
            <person name="Skrede I."/>
            <person name="Drula E."/>
            <person name="Henrissat B."/>
            <person name="Morin E."/>
            <person name="Kohler A."/>
            <person name="Barry K."/>
            <person name="LaButti K."/>
            <person name="Morin E."/>
            <person name="Salamov A."/>
            <person name="Lipzen A."/>
            <person name="Mereny Z."/>
            <person name="Hegedus B."/>
            <person name="Baldrian P."/>
            <person name="Stursova M."/>
            <person name="Weitz H."/>
            <person name="Taylor A."/>
            <person name="Grigoriev I.V."/>
            <person name="Nagy L.G."/>
            <person name="Martin F."/>
            <person name="Kauserud H."/>
        </authorList>
    </citation>
    <scope>NUCLEOTIDE SEQUENCE</scope>
    <source>
        <strain evidence="1">CBHHK200</strain>
    </source>
</reference>
<name>A0AAD6X5A3_9AGAR</name>
<comment type="caution">
    <text evidence="1">The sequence shown here is derived from an EMBL/GenBank/DDBJ whole genome shotgun (WGS) entry which is preliminary data.</text>
</comment>
<organism evidence="1 2">
    <name type="scientific">Mycena alexandri</name>
    <dbReference type="NCBI Taxonomy" id="1745969"/>
    <lineage>
        <taxon>Eukaryota</taxon>
        <taxon>Fungi</taxon>
        <taxon>Dikarya</taxon>
        <taxon>Basidiomycota</taxon>
        <taxon>Agaricomycotina</taxon>
        <taxon>Agaricomycetes</taxon>
        <taxon>Agaricomycetidae</taxon>
        <taxon>Agaricales</taxon>
        <taxon>Marasmiineae</taxon>
        <taxon>Mycenaceae</taxon>
        <taxon>Mycena</taxon>
    </lineage>
</organism>
<proteinExistence type="predicted"/>
<sequence length="357" mass="39242">MAIAATPALLRDLEILKNANDAASSLLGKFEAWPVGQTQPEAISFSDLSAKHIQALGPFDEYSIPSGCFQGTQPNYTTNIMHDILQSQHEAAMKRVTVSANFLQGVQDSLEKEKVHSLTYNKSVRSLWRIMARADQTRLSQQEMTRRTAVDTILSAAVSLAETQWDFAVLNAEEHNFSTVRNNGVTFFNPEDDKTYLLTGPIDYIVTGLDSKVFAQKLANARPPTVALTSAHVQTAIQGTNNTVCPIEAKASITGTMKAATFRQVVGESLVVCQARYHNLVTPLPFILSDGVNWKFGIRSKNRIFSTTLVWGTDDEAILAALVIWTCSQGQKIWDVMVQSLTLPSNVLYTNTTVGVE</sequence>
<dbReference type="EMBL" id="JARJCM010000071">
    <property type="protein sequence ID" value="KAJ7032649.1"/>
    <property type="molecule type" value="Genomic_DNA"/>
</dbReference>
<dbReference type="Proteomes" id="UP001218188">
    <property type="component" value="Unassembled WGS sequence"/>
</dbReference>
<dbReference type="AlphaFoldDB" id="A0AAD6X5A3"/>
<gene>
    <name evidence="1" type="ORF">C8F04DRAFT_1184841</name>
</gene>
<protein>
    <submittedName>
        <fullName evidence="1">Uncharacterized protein</fullName>
    </submittedName>
</protein>
<accession>A0AAD6X5A3</accession>
<evidence type="ECO:0000313" key="2">
    <source>
        <dbReference type="Proteomes" id="UP001218188"/>
    </source>
</evidence>
<keyword evidence="2" id="KW-1185">Reference proteome</keyword>